<evidence type="ECO:0000256" key="1">
    <source>
        <dbReference type="SAM" id="SignalP"/>
    </source>
</evidence>
<protein>
    <submittedName>
        <fullName evidence="2">Uncharacterized protein</fullName>
    </submittedName>
</protein>
<evidence type="ECO:0000313" key="2">
    <source>
        <dbReference type="EMBL" id="MBJ6362370.1"/>
    </source>
</evidence>
<gene>
    <name evidence="2" type="ORF">JFN88_13945</name>
</gene>
<evidence type="ECO:0000313" key="3">
    <source>
        <dbReference type="Proteomes" id="UP000640274"/>
    </source>
</evidence>
<keyword evidence="3" id="KW-1185">Reference proteome</keyword>
<comment type="caution">
    <text evidence="2">The sequence shown here is derived from an EMBL/GenBank/DDBJ whole genome shotgun (WGS) entry which is preliminary data.</text>
</comment>
<sequence length="243" mass="26357">MKKKIISAILSTLLTLILVLPASASSLQDTPYKLLENNVEIKDPSILIQRAINNVSDLPIENQVSREQILSDDNKPLSVTQYRTAQLLTEKQDQASGDLISTYAVTTLASYDASKTETKWDSTYSIKGHLTIYVSYVYDSHGLKYWKLQEVSGGWEVYASGVTATNKQVIYGVYGITPSSGLFQNSITQNPIASTFSYTAPTSWGAVLSTGAGNFKPNVGGNTTATLSAFGSTWTLTVSTIFA</sequence>
<accession>A0A934J3X1</accession>
<dbReference type="Proteomes" id="UP000640274">
    <property type="component" value="Unassembled WGS sequence"/>
</dbReference>
<reference evidence="2" key="1">
    <citation type="submission" date="2020-12" db="EMBL/GenBank/DDBJ databases">
        <authorList>
            <person name="Huq M.A."/>
        </authorList>
    </citation>
    <scope>NUCLEOTIDE SEQUENCE</scope>
    <source>
        <strain evidence="2">MAHUQ-46</strain>
    </source>
</reference>
<feature type="signal peptide" evidence="1">
    <location>
        <begin position="1"/>
        <end position="24"/>
    </location>
</feature>
<organism evidence="2 3">
    <name type="scientific">Paenibacillus roseus</name>
    <dbReference type="NCBI Taxonomy" id="2798579"/>
    <lineage>
        <taxon>Bacteria</taxon>
        <taxon>Bacillati</taxon>
        <taxon>Bacillota</taxon>
        <taxon>Bacilli</taxon>
        <taxon>Bacillales</taxon>
        <taxon>Paenibacillaceae</taxon>
        <taxon>Paenibacillus</taxon>
    </lineage>
</organism>
<name>A0A934J3X1_9BACL</name>
<dbReference type="EMBL" id="JAELUP010000071">
    <property type="protein sequence ID" value="MBJ6362370.1"/>
    <property type="molecule type" value="Genomic_DNA"/>
</dbReference>
<dbReference type="AlphaFoldDB" id="A0A934J3X1"/>
<feature type="chain" id="PRO_5036905841" evidence="1">
    <location>
        <begin position="25"/>
        <end position="243"/>
    </location>
</feature>
<proteinExistence type="predicted"/>
<dbReference type="RefSeq" id="WP_199019917.1">
    <property type="nucleotide sequence ID" value="NZ_JAELUP010000071.1"/>
</dbReference>
<keyword evidence="1" id="KW-0732">Signal</keyword>